<name>A0A382R058_9ZZZZ</name>
<dbReference type="InterPro" id="IPR040442">
    <property type="entry name" value="Pyrv_kinase-like_dom_sf"/>
</dbReference>
<evidence type="ECO:0000313" key="2">
    <source>
        <dbReference type="EMBL" id="SVC90560.1"/>
    </source>
</evidence>
<organism evidence="2">
    <name type="scientific">marine metagenome</name>
    <dbReference type="NCBI Taxonomy" id="408172"/>
    <lineage>
        <taxon>unclassified sequences</taxon>
        <taxon>metagenomes</taxon>
        <taxon>ecological metagenomes</taxon>
    </lineage>
</organism>
<dbReference type="GO" id="GO:0019752">
    <property type="term" value="P:carboxylic acid metabolic process"/>
    <property type="evidence" value="ECO:0007669"/>
    <property type="project" value="InterPro"/>
</dbReference>
<dbReference type="InterPro" id="IPR015813">
    <property type="entry name" value="Pyrv/PenolPyrv_kinase-like_dom"/>
</dbReference>
<accession>A0A382R058</accession>
<protein>
    <recommendedName>
        <fullName evidence="3">Isocitrate lyase</fullName>
    </recommendedName>
</protein>
<dbReference type="PANTHER" id="PTHR21631">
    <property type="entry name" value="ISOCITRATE LYASE/MALATE SYNTHASE"/>
    <property type="match status" value="1"/>
</dbReference>
<feature type="non-terminal residue" evidence="2">
    <location>
        <position position="100"/>
    </location>
</feature>
<gene>
    <name evidence="2" type="ORF">METZ01_LOCUS343414</name>
</gene>
<reference evidence="2" key="1">
    <citation type="submission" date="2018-05" db="EMBL/GenBank/DDBJ databases">
        <authorList>
            <person name="Lanie J.A."/>
            <person name="Ng W.-L."/>
            <person name="Kazmierczak K.M."/>
            <person name="Andrzejewski T.M."/>
            <person name="Davidsen T.M."/>
            <person name="Wayne K.J."/>
            <person name="Tettelin H."/>
            <person name="Glass J.I."/>
            <person name="Rusch D."/>
            <person name="Podicherti R."/>
            <person name="Tsui H.-C.T."/>
            <person name="Winkler M.E."/>
        </authorList>
    </citation>
    <scope>NUCLEOTIDE SEQUENCE</scope>
</reference>
<dbReference type="SUPFAM" id="SSF51621">
    <property type="entry name" value="Phosphoenolpyruvate/pyruvate domain"/>
    <property type="match status" value="1"/>
</dbReference>
<dbReference type="GO" id="GO:0004451">
    <property type="term" value="F:isocitrate lyase activity"/>
    <property type="evidence" value="ECO:0007669"/>
    <property type="project" value="InterPro"/>
</dbReference>
<dbReference type="Pfam" id="PF00463">
    <property type="entry name" value="ICL"/>
    <property type="match status" value="1"/>
</dbReference>
<evidence type="ECO:0000256" key="1">
    <source>
        <dbReference type="ARBA" id="ARBA00023239"/>
    </source>
</evidence>
<dbReference type="EMBL" id="UINC01117847">
    <property type="protein sequence ID" value="SVC90560.1"/>
    <property type="molecule type" value="Genomic_DNA"/>
</dbReference>
<sequence>MNRHEQAEELQKDWQNNPRWSNVKRTYGAEDVVRLRGSIQPECTYARRGAEKLWSLINGSSKKGYVNCMGAITAGQAMQQAKAGIEAIYLSGWQVAADGN</sequence>
<dbReference type="PANTHER" id="PTHR21631:SF3">
    <property type="entry name" value="BIFUNCTIONAL GLYOXYLATE CYCLE PROTEIN"/>
    <property type="match status" value="1"/>
</dbReference>
<evidence type="ECO:0008006" key="3">
    <source>
        <dbReference type="Google" id="ProtNLM"/>
    </source>
</evidence>
<dbReference type="AlphaFoldDB" id="A0A382R058"/>
<dbReference type="Gene3D" id="3.20.20.60">
    <property type="entry name" value="Phosphoenolpyruvate-binding domains"/>
    <property type="match status" value="1"/>
</dbReference>
<dbReference type="InterPro" id="IPR006254">
    <property type="entry name" value="Isocitrate_lyase"/>
</dbReference>
<proteinExistence type="predicted"/>
<keyword evidence="1" id="KW-0456">Lyase</keyword>